<keyword evidence="3" id="KW-1185">Reference proteome</keyword>
<organism evidence="2 3">
    <name type="scientific">Solanum verrucosum</name>
    <dbReference type="NCBI Taxonomy" id="315347"/>
    <lineage>
        <taxon>Eukaryota</taxon>
        <taxon>Viridiplantae</taxon>
        <taxon>Streptophyta</taxon>
        <taxon>Embryophyta</taxon>
        <taxon>Tracheophyta</taxon>
        <taxon>Spermatophyta</taxon>
        <taxon>Magnoliopsida</taxon>
        <taxon>eudicotyledons</taxon>
        <taxon>Gunneridae</taxon>
        <taxon>Pentapetalae</taxon>
        <taxon>asterids</taxon>
        <taxon>lamiids</taxon>
        <taxon>Solanales</taxon>
        <taxon>Solanaceae</taxon>
        <taxon>Solanoideae</taxon>
        <taxon>Solaneae</taxon>
        <taxon>Solanum</taxon>
    </lineage>
</organism>
<dbReference type="Proteomes" id="UP001234989">
    <property type="component" value="Chromosome 11"/>
</dbReference>
<sequence>MASSLIECVSSLGRWVKEECTGVEVSEMRDYKMLLEPRGTSKFYSRIRRWHPESQSNDSRLKESESSLDGIVEEA</sequence>
<protein>
    <submittedName>
        <fullName evidence="2">Uncharacterized protein</fullName>
    </submittedName>
</protein>
<feature type="region of interest" description="Disordered" evidence="1">
    <location>
        <begin position="52"/>
        <end position="75"/>
    </location>
</feature>
<dbReference type="AlphaFoldDB" id="A0AAF0V2S4"/>
<evidence type="ECO:0000313" key="3">
    <source>
        <dbReference type="Proteomes" id="UP001234989"/>
    </source>
</evidence>
<reference evidence="2" key="1">
    <citation type="submission" date="2023-08" db="EMBL/GenBank/DDBJ databases">
        <title>A de novo genome assembly of Solanum verrucosum Schlechtendal, a Mexican diploid species geographically isolated from the other diploid A-genome species in potato relatives.</title>
        <authorList>
            <person name="Hosaka K."/>
        </authorList>
    </citation>
    <scope>NUCLEOTIDE SEQUENCE</scope>
    <source>
        <tissue evidence="2">Young leaves</tissue>
    </source>
</reference>
<evidence type="ECO:0000313" key="2">
    <source>
        <dbReference type="EMBL" id="WMV55708.1"/>
    </source>
</evidence>
<evidence type="ECO:0000256" key="1">
    <source>
        <dbReference type="SAM" id="MobiDB-lite"/>
    </source>
</evidence>
<name>A0AAF0V2S4_SOLVR</name>
<gene>
    <name evidence="2" type="ORF">MTR67_049093</name>
</gene>
<dbReference type="EMBL" id="CP133622">
    <property type="protein sequence ID" value="WMV55708.1"/>
    <property type="molecule type" value="Genomic_DNA"/>
</dbReference>
<accession>A0AAF0V2S4</accession>
<proteinExistence type="predicted"/>